<dbReference type="AlphaFoldDB" id="A0A1H7XSG2"/>
<evidence type="ECO:0000256" key="1">
    <source>
        <dbReference type="SAM" id="SignalP"/>
    </source>
</evidence>
<evidence type="ECO:0000313" key="2">
    <source>
        <dbReference type="EMBL" id="SEM36710.1"/>
    </source>
</evidence>
<keyword evidence="1" id="KW-0732">Signal</keyword>
<dbReference type="RefSeq" id="WP_052439107.1">
    <property type="nucleotide sequence ID" value="NZ_BBPN01000031.1"/>
</dbReference>
<gene>
    <name evidence="2" type="ORF">SAMN05414137_12540</name>
</gene>
<organism evidence="2 3">
    <name type="scientific">Streptacidiphilus jiangxiensis</name>
    <dbReference type="NCBI Taxonomy" id="235985"/>
    <lineage>
        <taxon>Bacteria</taxon>
        <taxon>Bacillati</taxon>
        <taxon>Actinomycetota</taxon>
        <taxon>Actinomycetes</taxon>
        <taxon>Kitasatosporales</taxon>
        <taxon>Streptomycetaceae</taxon>
        <taxon>Streptacidiphilus</taxon>
    </lineage>
</organism>
<dbReference type="eggNOG" id="ENOG5032SM3">
    <property type="taxonomic scope" value="Bacteria"/>
</dbReference>
<dbReference type="OrthoDB" id="3213819at2"/>
<dbReference type="InterPro" id="IPR021903">
    <property type="entry name" value="DUF3515"/>
</dbReference>
<dbReference type="STRING" id="235985.SAMN05414137_12540"/>
<accession>A0A1H7XSG2</accession>
<name>A0A1H7XSG2_STRJI</name>
<dbReference type="EMBL" id="FOAZ01000025">
    <property type="protein sequence ID" value="SEM36710.1"/>
    <property type="molecule type" value="Genomic_DNA"/>
</dbReference>
<keyword evidence="3" id="KW-1185">Reference proteome</keyword>
<protein>
    <recommendedName>
        <fullName evidence="4">DUF3515 domain-containing protein</fullName>
    </recommendedName>
</protein>
<reference evidence="3" key="1">
    <citation type="submission" date="2016-10" db="EMBL/GenBank/DDBJ databases">
        <authorList>
            <person name="Varghese N."/>
        </authorList>
    </citation>
    <scope>NUCLEOTIDE SEQUENCE [LARGE SCALE GENOMIC DNA]</scope>
    <source>
        <strain evidence="3">DSM 45096 / BCRC 16803 / CGMCC 4.1857 / CIP 109030 / JCM 12277 / KCTC 19219 / NBRC 100920 / 33214</strain>
    </source>
</reference>
<feature type="signal peptide" evidence="1">
    <location>
        <begin position="1"/>
        <end position="20"/>
    </location>
</feature>
<dbReference type="Proteomes" id="UP000183015">
    <property type="component" value="Unassembled WGS sequence"/>
</dbReference>
<evidence type="ECO:0008006" key="4">
    <source>
        <dbReference type="Google" id="ProtNLM"/>
    </source>
</evidence>
<evidence type="ECO:0000313" key="3">
    <source>
        <dbReference type="Proteomes" id="UP000183015"/>
    </source>
</evidence>
<dbReference type="PROSITE" id="PS51257">
    <property type="entry name" value="PROKAR_LIPOPROTEIN"/>
    <property type="match status" value="1"/>
</dbReference>
<feature type="chain" id="PRO_5038697174" description="DUF3515 domain-containing protein" evidence="1">
    <location>
        <begin position="21"/>
        <end position="173"/>
    </location>
</feature>
<sequence>MTRIAAPFALTAATALLLTACGGGGGGRVPVAAPTTTGAVAQQCAALQKALPKTLMGLDRRDTTPAGDATAAWGDPAVTLRCGAGMPSVLDPHSKDYNPEGDNLSGAEIGGVCWASVHNPADKSFTFSSVDQQAIVEVYVPGAYFGRQSPLGELAGAVAKASPLDADRKFSCA</sequence>
<proteinExistence type="predicted"/>
<dbReference type="Pfam" id="PF12028">
    <property type="entry name" value="DUF3515"/>
    <property type="match status" value="1"/>
</dbReference>